<gene>
    <name evidence="1" type="ORF">FMM80_14745</name>
</gene>
<accession>A0A9X5H5D8</accession>
<name>A0A9X5H5D8_9FIRM</name>
<evidence type="ECO:0000313" key="1">
    <source>
        <dbReference type="EMBL" id="NDO69862.1"/>
    </source>
</evidence>
<dbReference type="EMBL" id="VIRB01000085">
    <property type="protein sequence ID" value="NDO69862.1"/>
    <property type="molecule type" value="Genomic_DNA"/>
</dbReference>
<protein>
    <submittedName>
        <fullName evidence="1">Phage tail protein</fullName>
    </submittedName>
</protein>
<organism evidence="1 2">
    <name type="scientific">Schaedlerella arabinosiphila</name>
    <dbReference type="NCBI Taxonomy" id="2044587"/>
    <lineage>
        <taxon>Bacteria</taxon>
        <taxon>Bacillati</taxon>
        <taxon>Bacillota</taxon>
        <taxon>Clostridia</taxon>
        <taxon>Lachnospirales</taxon>
        <taxon>Lachnospiraceae</taxon>
        <taxon>Schaedlerella</taxon>
    </lineage>
</organism>
<dbReference type="Proteomes" id="UP000474104">
    <property type="component" value="Unassembled WGS sequence"/>
</dbReference>
<proteinExistence type="predicted"/>
<sequence length="111" mass="13040">MTEFEKIIEAIKPFGFPYAPDIYEGGEERFFVYNYADERAVFYADNAPASVRASVQVHLYIPAEENFIVLKNKVRRALHQQGFTYPEVTVLREAKKRHLVFECDIEEEMEE</sequence>
<dbReference type="OrthoDB" id="2058262at2"/>
<comment type="caution">
    <text evidence="1">The sequence shown here is derived from an EMBL/GenBank/DDBJ whole genome shotgun (WGS) entry which is preliminary data.</text>
</comment>
<reference evidence="1 2" key="1">
    <citation type="submission" date="2019-07" db="EMBL/GenBank/DDBJ databases">
        <title>Draft genome sequences of 15 bacterial species constituting the stable defined intestinal microbiota of the GM15 gnotobiotic mouse model.</title>
        <authorList>
            <person name="Elie C."/>
            <person name="Mathieu A."/>
            <person name="Saliou A."/>
            <person name="Darnaud M."/>
            <person name="Leulier F."/>
            <person name="Tamellini A."/>
        </authorList>
    </citation>
    <scope>NUCLEOTIDE SEQUENCE [LARGE SCALE GENOMIC DNA]</scope>
    <source>
        <strain evidence="2">ASF 502</strain>
    </source>
</reference>
<evidence type="ECO:0000313" key="2">
    <source>
        <dbReference type="Proteomes" id="UP000474104"/>
    </source>
</evidence>
<dbReference type="AlphaFoldDB" id="A0A9X5H5D8"/>
<dbReference type="RefSeq" id="WP_004075969.1">
    <property type="nucleotide sequence ID" value="NZ_VIRB01000085.1"/>
</dbReference>